<dbReference type="AlphaFoldDB" id="A0A1G9UBY1"/>
<evidence type="ECO:0000256" key="1">
    <source>
        <dbReference type="SAM" id="MobiDB-lite"/>
    </source>
</evidence>
<proteinExistence type="predicted"/>
<dbReference type="RefSeq" id="WP_091571211.1">
    <property type="nucleotide sequence ID" value="NZ_FNHP01000008.1"/>
</dbReference>
<gene>
    <name evidence="2" type="ORF">SAMN05428957_10892</name>
</gene>
<organism evidence="2 3">
    <name type="scientific">Oryzisolibacter propanilivorax</name>
    <dbReference type="NCBI Taxonomy" id="1527607"/>
    <lineage>
        <taxon>Bacteria</taxon>
        <taxon>Pseudomonadati</taxon>
        <taxon>Pseudomonadota</taxon>
        <taxon>Betaproteobacteria</taxon>
        <taxon>Burkholderiales</taxon>
        <taxon>Comamonadaceae</taxon>
        <taxon>Oryzisolibacter</taxon>
    </lineage>
</organism>
<evidence type="ECO:0000313" key="2">
    <source>
        <dbReference type="EMBL" id="SDM57343.1"/>
    </source>
</evidence>
<reference evidence="3" key="1">
    <citation type="submission" date="2016-10" db="EMBL/GenBank/DDBJ databases">
        <authorList>
            <person name="Varghese N."/>
            <person name="Submissions S."/>
        </authorList>
    </citation>
    <scope>NUCLEOTIDE SEQUENCE [LARGE SCALE GENOMIC DNA]</scope>
    <source>
        <strain evidence="3">EPL6</strain>
    </source>
</reference>
<feature type="region of interest" description="Disordered" evidence="1">
    <location>
        <begin position="130"/>
        <end position="150"/>
    </location>
</feature>
<dbReference type="Proteomes" id="UP000198552">
    <property type="component" value="Unassembled WGS sequence"/>
</dbReference>
<accession>A0A1G9UBY1</accession>
<feature type="compositionally biased region" description="Basic and acidic residues" evidence="1">
    <location>
        <begin position="130"/>
        <end position="139"/>
    </location>
</feature>
<name>A0A1G9UBY1_9BURK</name>
<dbReference type="OrthoDB" id="9154734at2"/>
<evidence type="ECO:0000313" key="3">
    <source>
        <dbReference type="Proteomes" id="UP000198552"/>
    </source>
</evidence>
<protein>
    <submittedName>
        <fullName evidence="2">Uncharacterized protein</fullName>
    </submittedName>
</protein>
<sequence>MAVVLTRSPAYWADAFYVIPDQPGKPIVIDFQLRFKHLKKTERKELDQRLEVNARRYRERLQAISEGKADPGFTPEILDKEVLDLVLVDWSGFQDEGGSPAIYTPAARAQLVEDFPGIEAAFIASYLQSRDPDQKREAAAKNSEVPSGTT</sequence>
<keyword evidence="3" id="KW-1185">Reference proteome</keyword>
<dbReference type="STRING" id="1527607.SAMN05428957_10892"/>
<dbReference type="EMBL" id="FNHP01000008">
    <property type="protein sequence ID" value="SDM57343.1"/>
    <property type="molecule type" value="Genomic_DNA"/>
</dbReference>